<keyword evidence="1" id="KW-0694">RNA-binding</keyword>
<dbReference type="PANTHER" id="PTHR37984:SF5">
    <property type="entry name" value="PROTEIN NYNRIN-LIKE"/>
    <property type="match status" value="1"/>
</dbReference>
<protein>
    <recommendedName>
        <fullName evidence="2">Integrase catalytic domain-containing protein</fullName>
    </recommendedName>
</protein>
<dbReference type="Proteomes" id="UP000765509">
    <property type="component" value="Unassembled WGS sequence"/>
</dbReference>
<dbReference type="PANTHER" id="PTHR37984">
    <property type="entry name" value="PROTEIN CBG26694"/>
    <property type="match status" value="1"/>
</dbReference>
<dbReference type="PROSITE" id="PS50994">
    <property type="entry name" value="INTEGRASE"/>
    <property type="match status" value="1"/>
</dbReference>
<dbReference type="SUPFAM" id="SSF53098">
    <property type="entry name" value="Ribonuclease H-like"/>
    <property type="match status" value="1"/>
</dbReference>
<organism evidence="3 4">
    <name type="scientific">Austropuccinia psidii MF-1</name>
    <dbReference type="NCBI Taxonomy" id="1389203"/>
    <lineage>
        <taxon>Eukaryota</taxon>
        <taxon>Fungi</taxon>
        <taxon>Dikarya</taxon>
        <taxon>Basidiomycota</taxon>
        <taxon>Pucciniomycotina</taxon>
        <taxon>Pucciniomycetes</taxon>
        <taxon>Pucciniales</taxon>
        <taxon>Sphaerophragmiaceae</taxon>
        <taxon>Austropuccinia</taxon>
    </lineage>
</organism>
<proteinExistence type="predicted"/>
<comment type="caution">
    <text evidence="3">The sequence shown here is derived from an EMBL/GenBank/DDBJ whole genome shotgun (WGS) entry which is preliminary data.</text>
</comment>
<dbReference type="InterPro" id="IPR036397">
    <property type="entry name" value="RNaseH_sf"/>
</dbReference>
<feature type="domain" description="Integrase catalytic" evidence="2">
    <location>
        <begin position="1"/>
        <end position="140"/>
    </location>
</feature>
<dbReference type="EMBL" id="AVOT02116105">
    <property type="protein sequence ID" value="MBW0583815.1"/>
    <property type="molecule type" value="Genomic_DNA"/>
</dbReference>
<dbReference type="InterPro" id="IPR050951">
    <property type="entry name" value="Retrovirus_Pol_polyprotein"/>
</dbReference>
<dbReference type="InterPro" id="IPR001584">
    <property type="entry name" value="Integrase_cat-core"/>
</dbReference>
<reference evidence="3" key="1">
    <citation type="submission" date="2021-03" db="EMBL/GenBank/DDBJ databases">
        <title>Draft genome sequence of rust myrtle Austropuccinia psidii MF-1, a brazilian biotype.</title>
        <authorList>
            <person name="Quecine M.C."/>
            <person name="Pachon D.M.R."/>
            <person name="Bonatelli M.L."/>
            <person name="Correr F.H."/>
            <person name="Franceschini L.M."/>
            <person name="Leite T.F."/>
            <person name="Margarido G.R.A."/>
            <person name="Almeida C.A."/>
            <person name="Ferrarezi J.A."/>
            <person name="Labate C.A."/>
        </authorList>
    </citation>
    <scope>NUCLEOTIDE SEQUENCE</scope>
    <source>
        <strain evidence="3">MF-1</strain>
    </source>
</reference>
<name>A0A9Q3KLA9_9BASI</name>
<dbReference type="GO" id="GO:0005634">
    <property type="term" value="C:nucleus"/>
    <property type="evidence" value="ECO:0007669"/>
    <property type="project" value="UniProtKB-ARBA"/>
</dbReference>
<accession>A0A9Q3KLA9</accession>
<gene>
    <name evidence="3" type="ORF">O181_123530</name>
</gene>
<dbReference type="Gene3D" id="3.30.420.10">
    <property type="entry name" value="Ribonuclease H-like superfamily/Ribonuclease H"/>
    <property type="match status" value="1"/>
</dbReference>
<evidence type="ECO:0000256" key="1">
    <source>
        <dbReference type="ARBA" id="ARBA00022884"/>
    </source>
</evidence>
<dbReference type="InterPro" id="IPR012337">
    <property type="entry name" value="RNaseH-like_sf"/>
</dbReference>
<dbReference type="GO" id="GO:0015074">
    <property type="term" value="P:DNA integration"/>
    <property type="evidence" value="ECO:0007669"/>
    <property type="project" value="InterPro"/>
</dbReference>
<evidence type="ECO:0000259" key="2">
    <source>
        <dbReference type="PROSITE" id="PS50994"/>
    </source>
</evidence>
<dbReference type="AlphaFoldDB" id="A0A9Q3KLA9"/>
<sequence>MEWVTGLVKGGRENFNACLIIVDRFSKSVKCLPCNKEDTEMDTALLFWTNIESTCGVPTIIISDRDPKFTSEFWTNLFEMLGTKLSFSTAYHSQTDGLAERMVQTMECISRRFCAYGMECKDHERYTHEWFTLIPTVQLA</sequence>
<evidence type="ECO:0000313" key="3">
    <source>
        <dbReference type="EMBL" id="MBW0583815.1"/>
    </source>
</evidence>
<dbReference type="Pfam" id="PF00665">
    <property type="entry name" value="rve"/>
    <property type="match status" value="1"/>
</dbReference>
<keyword evidence="4" id="KW-1185">Reference proteome</keyword>
<dbReference type="GO" id="GO:0003723">
    <property type="term" value="F:RNA binding"/>
    <property type="evidence" value="ECO:0007669"/>
    <property type="project" value="UniProtKB-KW"/>
</dbReference>
<evidence type="ECO:0000313" key="4">
    <source>
        <dbReference type="Proteomes" id="UP000765509"/>
    </source>
</evidence>